<dbReference type="PaxDb" id="4113-PGSC0003DMT400052236"/>
<sequence length="52" mass="5963">MHLLVMDITIDNDSLELVASTIGSTILRRPSWLPKDACHSKRKSRDIYVTHQ</sequence>
<dbReference type="HOGENOM" id="CLU_3091081_0_0_1"/>
<dbReference type="AlphaFoldDB" id="M1BT20"/>
<accession>M1BT20</accession>
<reference evidence="1" key="2">
    <citation type="submission" date="2015-06" db="UniProtKB">
        <authorList>
            <consortium name="EnsemblPlants"/>
        </authorList>
    </citation>
    <scope>IDENTIFICATION</scope>
    <source>
        <strain evidence="1">DM1-3 516 R44</strain>
    </source>
</reference>
<protein>
    <submittedName>
        <fullName evidence="1">Leucine-rich repeat protein</fullName>
    </submittedName>
</protein>
<dbReference type="Gramene" id="PGSC0003DMT400052236">
    <property type="protein sequence ID" value="PGSC0003DMT400052236"/>
    <property type="gene ID" value="PGSC0003DMG401020263"/>
</dbReference>
<dbReference type="Proteomes" id="UP000011115">
    <property type="component" value="Unassembled WGS sequence"/>
</dbReference>
<evidence type="ECO:0000313" key="2">
    <source>
        <dbReference type="Proteomes" id="UP000011115"/>
    </source>
</evidence>
<reference evidence="2" key="1">
    <citation type="journal article" date="2011" name="Nature">
        <title>Genome sequence and analysis of the tuber crop potato.</title>
        <authorList>
            <consortium name="The Potato Genome Sequencing Consortium"/>
        </authorList>
    </citation>
    <scope>NUCLEOTIDE SEQUENCE [LARGE SCALE GENOMIC DNA]</scope>
    <source>
        <strain evidence="2">cv. DM1-3 516 R44</strain>
    </source>
</reference>
<dbReference type="InParanoid" id="M1BT20"/>
<keyword evidence="2" id="KW-1185">Reference proteome</keyword>
<name>M1BT20_SOLTU</name>
<evidence type="ECO:0000313" key="1">
    <source>
        <dbReference type="EnsemblPlants" id="PGSC0003DMT400052236"/>
    </source>
</evidence>
<proteinExistence type="predicted"/>
<organism evidence="1 2">
    <name type="scientific">Solanum tuberosum</name>
    <name type="common">Potato</name>
    <dbReference type="NCBI Taxonomy" id="4113"/>
    <lineage>
        <taxon>Eukaryota</taxon>
        <taxon>Viridiplantae</taxon>
        <taxon>Streptophyta</taxon>
        <taxon>Embryophyta</taxon>
        <taxon>Tracheophyta</taxon>
        <taxon>Spermatophyta</taxon>
        <taxon>Magnoliopsida</taxon>
        <taxon>eudicotyledons</taxon>
        <taxon>Gunneridae</taxon>
        <taxon>Pentapetalae</taxon>
        <taxon>asterids</taxon>
        <taxon>lamiids</taxon>
        <taxon>Solanales</taxon>
        <taxon>Solanaceae</taxon>
        <taxon>Solanoideae</taxon>
        <taxon>Solaneae</taxon>
        <taxon>Solanum</taxon>
    </lineage>
</organism>
<dbReference type="EnsemblPlants" id="PGSC0003DMT400052236">
    <property type="protein sequence ID" value="PGSC0003DMT400052236"/>
    <property type="gene ID" value="PGSC0003DMG401020263"/>
</dbReference>